<dbReference type="RefSeq" id="WP_204393858.1">
    <property type="nucleotide sequence ID" value="NZ_JAFBBW010000001.1"/>
</dbReference>
<evidence type="ECO:0000313" key="3">
    <source>
        <dbReference type="EMBL" id="MFC4830578.1"/>
    </source>
</evidence>
<reference evidence="4" key="1">
    <citation type="journal article" date="2019" name="Int. J. Syst. Evol. Microbiol.">
        <title>The Global Catalogue of Microorganisms (GCM) 10K type strain sequencing project: providing services to taxonomists for standard genome sequencing and annotation.</title>
        <authorList>
            <consortium name="The Broad Institute Genomics Platform"/>
            <consortium name="The Broad Institute Genome Sequencing Center for Infectious Disease"/>
            <person name="Wu L."/>
            <person name="Ma J."/>
        </authorList>
    </citation>
    <scope>NUCLEOTIDE SEQUENCE [LARGE SCALE GENOMIC DNA]</scope>
    <source>
        <strain evidence="4">CGMCC 1.12192</strain>
    </source>
</reference>
<dbReference type="CDD" id="cd24158">
    <property type="entry name" value="NUDIX_ADPRase_Rv1700"/>
    <property type="match status" value="1"/>
</dbReference>
<protein>
    <submittedName>
        <fullName evidence="3">NUDIX domain-containing protein</fullName>
    </submittedName>
</protein>
<dbReference type="SUPFAM" id="SSF55811">
    <property type="entry name" value="Nudix"/>
    <property type="match status" value="1"/>
</dbReference>
<accession>A0ABV9RBE3</accession>
<organism evidence="3 4">
    <name type="scientific">Agromyces aurantiacus</name>
    <dbReference type="NCBI Taxonomy" id="165814"/>
    <lineage>
        <taxon>Bacteria</taxon>
        <taxon>Bacillati</taxon>
        <taxon>Actinomycetota</taxon>
        <taxon>Actinomycetes</taxon>
        <taxon>Micrococcales</taxon>
        <taxon>Microbacteriaceae</taxon>
        <taxon>Agromyces</taxon>
    </lineage>
</organism>
<dbReference type="Proteomes" id="UP001595960">
    <property type="component" value="Unassembled WGS sequence"/>
</dbReference>
<dbReference type="Gene3D" id="3.90.79.10">
    <property type="entry name" value="Nucleoside Triphosphate Pyrophosphohydrolase"/>
    <property type="match status" value="1"/>
</dbReference>
<dbReference type="PANTHER" id="PTHR11839">
    <property type="entry name" value="UDP/ADP-SUGAR PYROPHOSPHATASE"/>
    <property type="match status" value="1"/>
</dbReference>
<dbReference type="InterPro" id="IPR015797">
    <property type="entry name" value="NUDIX_hydrolase-like_dom_sf"/>
</dbReference>
<evidence type="ECO:0000256" key="1">
    <source>
        <dbReference type="ARBA" id="ARBA00022801"/>
    </source>
</evidence>
<gene>
    <name evidence="3" type="ORF">ACFPER_17415</name>
</gene>
<comment type="caution">
    <text evidence="3">The sequence shown here is derived from an EMBL/GenBank/DDBJ whole genome shotgun (WGS) entry which is preliminary data.</text>
</comment>
<dbReference type="PROSITE" id="PS51462">
    <property type="entry name" value="NUDIX"/>
    <property type="match status" value="1"/>
</dbReference>
<dbReference type="PANTHER" id="PTHR11839:SF31">
    <property type="entry name" value="ADP-RIBOSE PYROPHOSPHATASE"/>
    <property type="match status" value="1"/>
</dbReference>
<keyword evidence="1" id="KW-0378">Hydrolase</keyword>
<dbReference type="EMBL" id="JBHSJC010000002">
    <property type="protein sequence ID" value="MFC4830578.1"/>
    <property type="molecule type" value="Genomic_DNA"/>
</dbReference>
<keyword evidence="4" id="KW-1185">Reference proteome</keyword>
<proteinExistence type="predicted"/>
<dbReference type="Pfam" id="PF00293">
    <property type="entry name" value="NUDIX"/>
    <property type="match status" value="1"/>
</dbReference>
<name>A0ABV9RBE3_9MICO</name>
<feature type="domain" description="Nudix hydrolase" evidence="2">
    <location>
        <begin position="49"/>
        <end position="183"/>
    </location>
</feature>
<dbReference type="InterPro" id="IPR000086">
    <property type="entry name" value="NUDIX_hydrolase_dom"/>
</dbReference>
<evidence type="ECO:0000313" key="4">
    <source>
        <dbReference type="Proteomes" id="UP001595960"/>
    </source>
</evidence>
<sequence length="215" mass="23669">MPDVPKPADEYVDLPVAERETVFEGRIWDVRRDTLGYGERGDRIVRDYVVHPGAVAILALDDDERVLLIKQYRHPVRARDWEIPAGLLDIAHESPLEAAKRELAEEVDLVASDWAVLADYFTTPGGSDEALRIYLARGLADAPEVHARVDEEADMEARWVPLDECVDAVLARRVGNPSLTVGVLAAHASRSRGWSTLAPADAAWPAHPSQRPGAA</sequence>
<evidence type="ECO:0000259" key="2">
    <source>
        <dbReference type="PROSITE" id="PS51462"/>
    </source>
</evidence>